<dbReference type="Proteomes" id="UP000656881">
    <property type="component" value="Unassembled WGS sequence"/>
</dbReference>
<dbReference type="EMBL" id="BMNG01000015">
    <property type="protein sequence ID" value="GGO53722.1"/>
    <property type="molecule type" value="Genomic_DNA"/>
</dbReference>
<evidence type="ECO:0000256" key="1">
    <source>
        <dbReference type="SAM" id="MobiDB-lite"/>
    </source>
</evidence>
<name>A0ABQ2MK65_9ACTN</name>
<evidence type="ECO:0000313" key="2">
    <source>
        <dbReference type="EMBL" id="GGO53722.1"/>
    </source>
</evidence>
<gene>
    <name evidence="2" type="ORF">GCM10012286_61780</name>
</gene>
<keyword evidence="3" id="KW-1185">Reference proteome</keyword>
<protein>
    <recommendedName>
        <fullName evidence="4">Transposase</fullName>
    </recommendedName>
</protein>
<evidence type="ECO:0000313" key="3">
    <source>
        <dbReference type="Proteomes" id="UP000656881"/>
    </source>
</evidence>
<accession>A0ABQ2MK65</accession>
<sequence>MVDDTTAYASVTTEPERSPTKSTAKSPLKHHAMRTPDTVSPDLRTAWRCTPRPAIRQEGSNMGRTAGRPHALA</sequence>
<feature type="region of interest" description="Disordered" evidence="1">
    <location>
        <begin position="1"/>
        <end position="73"/>
    </location>
</feature>
<reference evidence="3" key="1">
    <citation type="journal article" date="2019" name="Int. J. Syst. Evol. Microbiol.">
        <title>The Global Catalogue of Microorganisms (GCM) 10K type strain sequencing project: providing services to taxonomists for standard genome sequencing and annotation.</title>
        <authorList>
            <consortium name="The Broad Institute Genomics Platform"/>
            <consortium name="The Broad Institute Genome Sequencing Center for Infectious Disease"/>
            <person name="Wu L."/>
            <person name="Ma J."/>
        </authorList>
    </citation>
    <scope>NUCLEOTIDE SEQUENCE [LARGE SCALE GENOMIC DNA]</scope>
    <source>
        <strain evidence="3">CGMCC 4.7349</strain>
    </source>
</reference>
<evidence type="ECO:0008006" key="4">
    <source>
        <dbReference type="Google" id="ProtNLM"/>
    </source>
</evidence>
<organism evidence="2 3">
    <name type="scientific">Streptomyces lasiicapitis</name>
    <dbReference type="NCBI Taxonomy" id="1923961"/>
    <lineage>
        <taxon>Bacteria</taxon>
        <taxon>Bacillati</taxon>
        <taxon>Actinomycetota</taxon>
        <taxon>Actinomycetes</taxon>
        <taxon>Kitasatosporales</taxon>
        <taxon>Streptomycetaceae</taxon>
        <taxon>Streptomyces</taxon>
    </lineage>
</organism>
<proteinExistence type="predicted"/>
<comment type="caution">
    <text evidence="2">The sequence shown here is derived from an EMBL/GenBank/DDBJ whole genome shotgun (WGS) entry which is preliminary data.</text>
</comment>